<feature type="compositionally biased region" description="Basic and acidic residues" evidence="1">
    <location>
        <begin position="256"/>
        <end position="265"/>
    </location>
</feature>
<feature type="compositionally biased region" description="Polar residues" evidence="1">
    <location>
        <begin position="181"/>
        <end position="201"/>
    </location>
</feature>
<evidence type="ECO:0000256" key="1">
    <source>
        <dbReference type="SAM" id="MobiDB-lite"/>
    </source>
</evidence>
<name>A0A913ZCK5_PATMI</name>
<feature type="region of interest" description="Disordered" evidence="1">
    <location>
        <begin position="568"/>
        <end position="600"/>
    </location>
</feature>
<reference evidence="2" key="1">
    <citation type="submission" date="2022-11" db="UniProtKB">
        <authorList>
            <consortium name="EnsemblMetazoa"/>
        </authorList>
    </citation>
    <scope>IDENTIFICATION</scope>
</reference>
<dbReference type="Proteomes" id="UP000887568">
    <property type="component" value="Unplaced"/>
</dbReference>
<feature type="compositionally biased region" description="Polar residues" evidence="1">
    <location>
        <begin position="281"/>
        <end position="296"/>
    </location>
</feature>
<dbReference type="OrthoDB" id="10691312at2759"/>
<organism evidence="2 3">
    <name type="scientific">Patiria miniata</name>
    <name type="common">Bat star</name>
    <name type="synonym">Asterina miniata</name>
    <dbReference type="NCBI Taxonomy" id="46514"/>
    <lineage>
        <taxon>Eukaryota</taxon>
        <taxon>Metazoa</taxon>
        <taxon>Echinodermata</taxon>
        <taxon>Eleutherozoa</taxon>
        <taxon>Asterozoa</taxon>
        <taxon>Asteroidea</taxon>
        <taxon>Valvatacea</taxon>
        <taxon>Valvatida</taxon>
        <taxon>Asterinidae</taxon>
        <taxon>Patiria</taxon>
    </lineage>
</organism>
<accession>A0A913ZCK5</accession>
<feature type="compositionally biased region" description="Polar residues" evidence="1">
    <location>
        <begin position="307"/>
        <end position="318"/>
    </location>
</feature>
<proteinExistence type="predicted"/>
<sequence length="657" mass="73488">MANDAVPFESLGVIGVWTPSTTEDNTEIKLPRIGRSASNDSEMVSSSRTLPARDRSELSASRLSPRPGRKLRLSVEQADRSRHRSVSPHSPRDPRPITRQSLTGQDASLAGSCMRDFSGKSPPRDILKSRQCFIRESEPSIIEPNSGGKLPSPRLRKSSKLSSPVFAKKTVSPRSVKKNRLGNQTGVIESELSTSLNSNFTKGCRPPRLSRAKQSSSTESEDEKDSPRGLSPLPPISVSPRDANFLTNNESKTSIKHVEFVEVDARQPPGKPDSSSEEKQQQSPIRQRSSTHQVVKSRSLDSEPVVPNQSKQTQQTRPTPREKTPNWLLEDHPSLQFSDQASAHIDCNNVEEFFTDRIFDRIPLPDRSNIFQQALDDMKSSPTRPSSHGSDPGDLHIRRSSLVTNFLDLAALRDSLQSPKTENDSQLDVMSVVPEGETYKEPHLTASAAQKVSNWAERSRKVSTPTRFLSVDQKPATRSASPKRRVVSEIQPPRMEFLEPKTDKPRSKTISDSKSDSALISPSIRRKDGAWSTHSDISEISRPLLSKRAMCYVMKFIESASSIATSHRATAQSSNHMSRDNSVFPSIPNRSARRSRDRRDSIRIVQQLINERSPSGDTTEIASFDDLRNCRYLRNIRTGDGRKEAFRTIKKTTYHEW</sequence>
<feature type="region of interest" description="Disordered" evidence="1">
    <location>
        <begin position="19"/>
        <end position="327"/>
    </location>
</feature>
<feature type="compositionally biased region" description="Basic and acidic residues" evidence="1">
    <location>
        <begin position="496"/>
        <end position="515"/>
    </location>
</feature>
<feature type="compositionally biased region" description="Polar residues" evidence="1">
    <location>
        <begin position="568"/>
        <end position="584"/>
    </location>
</feature>
<feature type="compositionally biased region" description="Polar residues" evidence="1">
    <location>
        <begin position="36"/>
        <end position="49"/>
    </location>
</feature>
<dbReference type="GeneID" id="119722549"/>
<evidence type="ECO:0000313" key="3">
    <source>
        <dbReference type="Proteomes" id="UP000887568"/>
    </source>
</evidence>
<dbReference type="AlphaFoldDB" id="A0A913ZCK5"/>
<keyword evidence="3" id="KW-1185">Reference proteome</keyword>
<evidence type="ECO:0000313" key="2">
    <source>
        <dbReference type="EnsemblMetazoa" id="XP_038048665.1"/>
    </source>
</evidence>
<dbReference type="EnsemblMetazoa" id="XM_038192737.1">
    <property type="protein sequence ID" value="XP_038048665.1"/>
    <property type="gene ID" value="LOC119722549"/>
</dbReference>
<feature type="region of interest" description="Disordered" evidence="1">
    <location>
        <begin position="463"/>
        <end position="520"/>
    </location>
</feature>
<protein>
    <submittedName>
        <fullName evidence="2">Uncharacterized protein</fullName>
    </submittedName>
</protein>
<dbReference type="RefSeq" id="XP_038048665.1">
    <property type="nucleotide sequence ID" value="XM_038192737.1"/>
</dbReference>
<feature type="compositionally biased region" description="Basic and acidic residues" evidence="1">
    <location>
        <begin position="122"/>
        <end position="138"/>
    </location>
</feature>